<organism evidence="3 4">
    <name type="scientific">Aquaticitalea lipolytica</name>
    <dbReference type="NCBI Taxonomy" id="1247562"/>
    <lineage>
        <taxon>Bacteria</taxon>
        <taxon>Pseudomonadati</taxon>
        <taxon>Bacteroidota</taxon>
        <taxon>Flavobacteriia</taxon>
        <taxon>Flavobacteriales</taxon>
        <taxon>Flavobacteriaceae</taxon>
        <taxon>Aquaticitalea</taxon>
    </lineage>
</organism>
<evidence type="ECO:0000313" key="4">
    <source>
        <dbReference type="Proteomes" id="UP000598120"/>
    </source>
</evidence>
<sequence length="350" mass="37523">MTCQLANAQFYLSEIMVDPPGTDAPNEYIEIRGTANAPLTNVYLLTIEGDGNDPGDVNEVIDLTGQTIGSNGYLVLLTTGNAYQAASLVNPAANVALDIKPADLESQSHTFLLIQTTTPPSDSDDIDSDNDGIPDGSPYNTWTILDAISLLKDNDSSAQAYCYSSIGFLENDLAQTPPTVFPSSGVLVVSTGGTQFDYVARIGNSTGSALTNDETTSDWVGGDLPSGNLPNWYMGSTSTAGQIRAYPESFEGSQLNHIGSPNPSQNTLSVNTFDYSNVKVYPNPTKNILNIESNSFEVSSVEIHDVLGKRVFQQNGLNNNQIDISNLTNGIYIMKINADGKTLTRKIIKE</sequence>
<feature type="domain" description="Secretion system C-terminal sorting" evidence="2">
    <location>
        <begin position="280"/>
        <end position="348"/>
    </location>
</feature>
<gene>
    <name evidence="3" type="ORF">GCM10011531_17660</name>
</gene>
<evidence type="ECO:0000313" key="3">
    <source>
        <dbReference type="EMBL" id="GFZ87031.1"/>
    </source>
</evidence>
<dbReference type="EMBL" id="BMIC01000003">
    <property type="protein sequence ID" value="GFZ87031.1"/>
    <property type="molecule type" value="Genomic_DNA"/>
</dbReference>
<dbReference type="AlphaFoldDB" id="A0A8J2TR26"/>
<keyword evidence="1" id="KW-0732">Signal</keyword>
<name>A0A8J2TR26_9FLAO</name>
<proteinExistence type="predicted"/>
<accession>A0A8J2TR26</accession>
<dbReference type="NCBIfam" id="TIGR04183">
    <property type="entry name" value="Por_Secre_tail"/>
    <property type="match status" value="1"/>
</dbReference>
<keyword evidence="4" id="KW-1185">Reference proteome</keyword>
<dbReference type="Pfam" id="PF18962">
    <property type="entry name" value="Por_Secre_tail"/>
    <property type="match status" value="1"/>
</dbReference>
<protein>
    <recommendedName>
        <fullName evidence="2">Secretion system C-terminal sorting domain-containing protein</fullName>
    </recommendedName>
</protein>
<reference evidence="3 4" key="1">
    <citation type="journal article" date="2014" name="Int. J. Syst. Evol. Microbiol.">
        <title>Complete genome sequence of Corynebacterium casei LMG S-19264T (=DSM 44701T), isolated from a smear-ripened cheese.</title>
        <authorList>
            <consortium name="US DOE Joint Genome Institute (JGI-PGF)"/>
            <person name="Walter F."/>
            <person name="Albersmeier A."/>
            <person name="Kalinowski J."/>
            <person name="Ruckert C."/>
        </authorList>
    </citation>
    <scope>NUCLEOTIDE SEQUENCE [LARGE SCALE GENOMIC DNA]</scope>
    <source>
        <strain evidence="3 4">CGMCC 1.15295</strain>
    </source>
</reference>
<dbReference type="Proteomes" id="UP000598120">
    <property type="component" value="Unassembled WGS sequence"/>
</dbReference>
<evidence type="ECO:0000256" key="1">
    <source>
        <dbReference type="ARBA" id="ARBA00022729"/>
    </source>
</evidence>
<comment type="caution">
    <text evidence="3">The sequence shown here is derived from an EMBL/GenBank/DDBJ whole genome shotgun (WGS) entry which is preliminary data.</text>
</comment>
<dbReference type="InterPro" id="IPR026444">
    <property type="entry name" value="Secre_tail"/>
</dbReference>
<evidence type="ECO:0000259" key="2">
    <source>
        <dbReference type="Pfam" id="PF18962"/>
    </source>
</evidence>